<evidence type="ECO:0000313" key="4">
    <source>
        <dbReference type="Proteomes" id="UP000265938"/>
    </source>
</evidence>
<feature type="transmembrane region" description="Helical" evidence="1">
    <location>
        <begin position="218"/>
        <end position="239"/>
    </location>
</feature>
<accession>A0A3A3EI33</accession>
<feature type="signal peptide" evidence="2">
    <location>
        <begin position="1"/>
        <end position="19"/>
    </location>
</feature>
<name>A0A3A3EI33_9GAMM</name>
<dbReference type="EMBL" id="QYSE01000002">
    <property type="protein sequence ID" value="RJF35131.1"/>
    <property type="molecule type" value="Genomic_DNA"/>
</dbReference>
<dbReference type="RefSeq" id="WP_119852731.1">
    <property type="nucleotide sequence ID" value="NZ_QYSE01000002.1"/>
</dbReference>
<keyword evidence="1" id="KW-0472">Membrane</keyword>
<dbReference type="Proteomes" id="UP000265938">
    <property type="component" value="Unassembled WGS sequence"/>
</dbReference>
<reference evidence="3 4" key="1">
    <citation type="submission" date="2018-09" db="EMBL/GenBank/DDBJ databases">
        <title>Identification of marine bacteria producing industrial enzymes.</title>
        <authorList>
            <person name="Cheng T.H."/>
            <person name="Saidin J."/>
            <person name="Muhd D.D."/>
            <person name="Isa M.N.M."/>
            <person name="Bakar M.F.A."/>
            <person name="Ismail N."/>
        </authorList>
    </citation>
    <scope>NUCLEOTIDE SEQUENCE [LARGE SCALE GENOMIC DNA]</scope>
    <source>
        <strain evidence="3 4">MNAD 1.6</strain>
    </source>
</reference>
<dbReference type="AlphaFoldDB" id="A0A3A3EI33"/>
<protein>
    <submittedName>
        <fullName evidence="3">Uncharacterized protein</fullName>
    </submittedName>
</protein>
<evidence type="ECO:0000313" key="3">
    <source>
        <dbReference type="EMBL" id="RJF35131.1"/>
    </source>
</evidence>
<organism evidence="3 4">
    <name type="scientific">Pseudoalteromonas gelatinilytica</name>
    <dbReference type="NCBI Taxonomy" id="1703256"/>
    <lineage>
        <taxon>Bacteria</taxon>
        <taxon>Pseudomonadati</taxon>
        <taxon>Pseudomonadota</taxon>
        <taxon>Gammaproteobacteria</taxon>
        <taxon>Alteromonadales</taxon>
        <taxon>Pseudoalteromonadaceae</taxon>
        <taxon>Pseudoalteromonas</taxon>
    </lineage>
</organism>
<proteinExistence type="predicted"/>
<sequence length="241" mass="27663">MNKWILLLATLLASFNTVAEEQYSNSRCDNIEAERESIRKRMNRSYTARQGEHWNQRLDELFTLLARHCKHPKRSSGNGGNYTYRSNPSALLNTKVHNSTVYSNSYNDDKKRLAWGQFYQLPDRCRAKDMKQADFVWCSENKAEQKALFESAWSGKAKADYKDIVITVKPTITEINANKTTSQAVIKNPIIEAPVKQASTPLNESVAPQLTKLNYLKIWQLALAGIAAMLFVFGLYRWFKD</sequence>
<comment type="caution">
    <text evidence="3">The sequence shown here is derived from an EMBL/GenBank/DDBJ whole genome shotgun (WGS) entry which is preliminary data.</text>
</comment>
<feature type="chain" id="PRO_5017355479" evidence="2">
    <location>
        <begin position="20"/>
        <end position="241"/>
    </location>
</feature>
<keyword evidence="2" id="KW-0732">Signal</keyword>
<keyword evidence="1" id="KW-1133">Transmembrane helix</keyword>
<keyword evidence="1" id="KW-0812">Transmembrane</keyword>
<gene>
    <name evidence="3" type="ORF">D4741_09075</name>
</gene>
<evidence type="ECO:0000256" key="1">
    <source>
        <dbReference type="SAM" id="Phobius"/>
    </source>
</evidence>
<evidence type="ECO:0000256" key="2">
    <source>
        <dbReference type="SAM" id="SignalP"/>
    </source>
</evidence>